<dbReference type="AlphaFoldDB" id="A0A1L5F9M2"/>
<feature type="coiled-coil region" evidence="1">
    <location>
        <begin position="7"/>
        <end position="34"/>
    </location>
</feature>
<evidence type="ECO:0000313" key="2">
    <source>
        <dbReference type="EMBL" id="APM39667.1"/>
    </source>
</evidence>
<dbReference type="OrthoDB" id="9905970at2"/>
<evidence type="ECO:0000313" key="3">
    <source>
        <dbReference type="Proteomes" id="UP000184604"/>
    </source>
</evidence>
<accession>A0A1L5F9M2</accession>
<dbReference type="Proteomes" id="UP000184604">
    <property type="component" value="Chromosome"/>
</dbReference>
<protein>
    <recommendedName>
        <fullName evidence="4">DUF5082 domain-containing protein</fullName>
    </recommendedName>
</protein>
<proteinExistence type="predicted"/>
<evidence type="ECO:0000256" key="1">
    <source>
        <dbReference type="SAM" id="Coils"/>
    </source>
</evidence>
<organism evidence="2 3">
    <name type="scientific">Clostridium kluyveri</name>
    <dbReference type="NCBI Taxonomy" id="1534"/>
    <lineage>
        <taxon>Bacteria</taxon>
        <taxon>Bacillati</taxon>
        <taxon>Bacillota</taxon>
        <taxon>Clostridia</taxon>
        <taxon>Eubacteriales</taxon>
        <taxon>Clostridiaceae</taxon>
        <taxon>Clostridium</taxon>
    </lineage>
</organism>
<sequence length="111" mass="13366">MGDKEYYKTKMVEYEKARDKLASYKEELDRYLDSCRTDFKDFNTVYEASYNLQGEVMDNFNYKSEDFSKEVNQLFGKIEDDISIIDNQRAEADELYNKYRQLYEEACECDN</sequence>
<keyword evidence="1" id="KW-0175">Coiled coil</keyword>
<dbReference type="RefSeq" id="WP_073539284.1">
    <property type="nucleotide sequence ID" value="NZ_CP018335.1"/>
</dbReference>
<dbReference type="EMBL" id="CP018335">
    <property type="protein sequence ID" value="APM39667.1"/>
    <property type="molecule type" value="Genomic_DNA"/>
</dbReference>
<evidence type="ECO:0008006" key="4">
    <source>
        <dbReference type="Google" id="ProtNLM"/>
    </source>
</evidence>
<reference evidence="2 3" key="1">
    <citation type="submission" date="2016-12" db="EMBL/GenBank/DDBJ databases">
        <title>Complete genome sequence of Clostridium kluyveri JZZ isolated from the pit mud of a Chinese flavor liquor-making factory.</title>
        <authorList>
            <person name="Wang Y."/>
        </authorList>
    </citation>
    <scope>NUCLEOTIDE SEQUENCE [LARGE SCALE GENOMIC DNA]</scope>
    <source>
        <strain evidence="2 3">JZZ</strain>
    </source>
</reference>
<name>A0A1L5F9M2_CLOKL</name>
<gene>
    <name evidence="2" type="ORF">BS101_13425</name>
</gene>